<feature type="domain" description="DUF6673" evidence="1">
    <location>
        <begin position="1"/>
        <end position="46"/>
    </location>
</feature>
<dbReference type="EMBL" id="AAVP02000011">
    <property type="protein sequence ID" value="EDK23788.1"/>
    <property type="molecule type" value="Genomic_DNA"/>
</dbReference>
<dbReference type="PaxDb" id="411460-RUMTOR_02090"/>
<gene>
    <name evidence="2" type="ORF">RUMTOR_02090</name>
</gene>
<dbReference type="HOGENOM" id="CLU_3103490_0_0_9"/>
<comment type="caution">
    <text evidence="2">The sequence shown here is derived from an EMBL/GenBank/DDBJ whole genome shotgun (WGS) entry which is preliminary data.</text>
</comment>
<dbReference type="InterPro" id="IPR046655">
    <property type="entry name" value="DUF6673"/>
</dbReference>
<dbReference type="Pfam" id="PF20378">
    <property type="entry name" value="DUF6673"/>
    <property type="match status" value="1"/>
</dbReference>
<sequence>MFGEGTGEKVCGSGNNLLKYIAAFNLLVEEQIRQNEAFDKEMDKIEALKKR</sequence>
<proteinExistence type="predicted"/>
<evidence type="ECO:0000259" key="1">
    <source>
        <dbReference type="Pfam" id="PF20378"/>
    </source>
</evidence>
<accession>A5KPA6</accession>
<evidence type="ECO:0000313" key="3">
    <source>
        <dbReference type="Proteomes" id="UP000003577"/>
    </source>
</evidence>
<reference evidence="2 3" key="1">
    <citation type="submission" date="2007-03" db="EMBL/GenBank/DDBJ databases">
        <authorList>
            <person name="Fulton L."/>
            <person name="Clifton S."/>
            <person name="Fulton B."/>
            <person name="Xu J."/>
            <person name="Minx P."/>
            <person name="Pepin K.H."/>
            <person name="Johnson M."/>
            <person name="Thiruvilangam P."/>
            <person name="Bhonagiri V."/>
            <person name="Nash W.E."/>
            <person name="Mardis E.R."/>
            <person name="Wilson R.K."/>
        </authorList>
    </citation>
    <scope>NUCLEOTIDE SEQUENCE [LARGE SCALE GENOMIC DNA]</scope>
    <source>
        <strain evidence="2 3">ATCC 27756</strain>
    </source>
</reference>
<organism evidence="2 3">
    <name type="scientific">[Ruminococcus] torques ATCC 27756</name>
    <dbReference type="NCBI Taxonomy" id="411460"/>
    <lineage>
        <taxon>Bacteria</taxon>
        <taxon>Bacillati</taxon>
        <taxon>Bacillota</taxon>
        <taxon>Clostridia</taxon>
        <taxon>Lachnospirales</taxon>
        <taxon>Lachnospiraceae</taxon>
        <taxon>Mediterraneibacter</taxon>
    </lineage>
</organism>
<evidence type="ECO:0000313" key="2">
    <source>
        <dbReference type="EMBL" id="EDK23788.1"/>
    </source>
</evidence>
<name>A5KPA6_9FIRM</name>
<reference evidence="2 3" key="2">
    <citation type="submission" date="2007-04" db="EMBL/GenBank/DDBJ databases">
        <title>Draft genome sequence of Ruminococcus torques (ATCC 27756).</title>
        <authorList>
            <person name="Sudarsanam P."/>
            <person name="Ley R."/>
            <person name="Guruge J."/>
            <person name="Turnbaugh P.J."/>
            <person name="Mahowald M."/>
            <person name="Liep D."/>
            <person name="Gordon J."/>
        </authorList>
    </citation>
    <scope>NUCLEOTIDE SEQUENCE [LARGE SCALE GENOMIC DNA]</scope>
    <source>
        <strain evidence="2 3">ATCC 27756</strain>
    </source>
</reference>
<dbReference type="Proteomes" id="UP000003577">
    <property type="component" value="Unassembled WGS sequence"/>
</dbReference>
<protein>
    <recommendedName>
        <fullName evidence="1">DUF6673 domain-containing protein</fullName>
    </recommendedName>
</protein>
<dbReference type="AlphaFoldDB" id="A5KPA6"/>